<proteinExistence type="predicted"/>
<dbReference type="EMBL" id="QZEY01000015">
    <property type="protein sequence ID" value="RJL24436.1"/>
    <property type="molecule type" value="Genomic_DNA"/>
</dbReference>
<comment type="caution">
    <text evidence="1">The sequence shown here is derived from an EMBL/GenBank/DDBJ whole genome shotgun (WGS) entry which is preliminary data.</text>
</comment>
<reference evidence="1 2" key="1">
    <citation type="submission" date="2018-09" db="EMBL/GenBank/DDBJ databases">
        <title>YIM 75507 draft genome.</title>
        <authorList>
            <person name="Tang S."/>
            <person name="Feng Y."/>
        </authorList>
    </citation>
    <scope>NUCLEOTIDE SEQUENCE [LARGE SCALE GENOMIC DNA]</scope>
    <source>
        <strain evidence="1 2">YIM 75507</strain>
    </source>
</reference>
<name>A0A3A4A6A5_9ACTN</name>
<keyword evidence="2" id="KW-1185">Reference proteome</keyword>
<dbReference type="InterPro" id="IPR019587">
    <property type="entry name" value="Polyketide_cyclase/dehydratase"/>
</dbReference>
<dbReference type="Gene3D" id="3.30.530.20">
    <property type="match status" value="1"/>
</dbReference>
<sequence>MGHRFETSHETEVAATPEQVWEAIATGPGITSWFMGRNEVEPGEGGVVRLAFGDYSPEQPITAWDPGRRLAYGAEPGPDGRFVAYEFLVEGRERGSAVIRVVTSGFLPGDDWEDEFEAMSRGGALFFRTLVEYLGRFAGRAATPITVAGPPAPDLDHAWAALRKALGLPGVTAIGDRVRLAPGGGLPEIDGVVYFADDQALGVRAGDAMYRFVRGFFGALVVQHLVFADVDVSAAESAWSAWLTPLSA</sequence>
<dbReference type="RefSeq" id="WP_119929813.1">
    <property type="nucleotide sequence ID" value="NZ_QZEY01000015.1"/>
</dbReference>
<protein>
    <submittedName>
        <fullName evidence="1">SRPBCC domain-containing protein</fullName>
    </submittedName>
</protein>
<dbReference type="AlphaFoldDB" id="A0A3A4A6A5"/>
<dbReference type="SUPFAM" id="SSF55961">
    <property type="entry name" value="Bet v1-like"/>
    <property type="match status" value="1"/>
</dbReference>
<organism evidence="1 2">
    <name type="scientific">Bailinhaonella thermotolerans</name>
    <dbReference type="NCBI Taxonomy" id="1070861"/>
    <lineage>
        <taxon>Bacteria</taxon>
        <taxon>Bacillati</taxon>
        <taxon>Actinomycetota</taxon>
        <taxon>Actinomycetes</taxon>
        <taxon>Streptosporangiales</taxon>
        <taxon>Streptosporangiaceae</taxon>
        <taxon>Bailinhaonella</taxon>
    </lineage>
</organism>
<accession>A0A3A4A6A5</accession>
<gene>
    <name evidence="1" type="ORF">D5H75_29350</name>
</gene>
<evidence type="ECO:0000313" key="1">
    <source>
        <dbReference type="EMBL" id="RJL24436.1"/>
    </source>
</evidence>
<evidence type="ECO:0000313" key="2">
    <source>
        <dbReference type="Proteomes" id="UP000265768"/>
    </source>
</evidence>
<dbReference type="CDD" id="cd07814">
    <property type="entry name" value="SRPBCC_CalC_Aha1-like"/>
    <property type="match status" value="1"/>
</dbReference>
<dbReference type="OrthoDB" id="8417725at2"/>
<dbReference type="InterPro" id="IPR023393">
    <property type="entry name" value="START-like_dom_sf"/>
</dbReference>
<dbReference type="Proteomes" id="UP000265768">
    <property type="component" value="Unassembled WGS sequence"/>
</dbReference>
<dbReference type="Pfam" id="PF10604">
    <property type="entry name" value="Polyketide_cyc2"/>
    <property type="match status" value="1"/>
</dbReference>